<dbReference type="InterPro" id="IPR036589">
    <property type="entry name" value="HCY_dom_sf"/>
</dbReference>
<dbReference type="GO" id="GO:0005829">
    <property type="term" value="C:cytosol"/>
    <property type="evidence" value="ECO:0007669"/>
    <property type="project" value="TreeGrafter"/>
</dbReference>
<keyword evidence="14" id="KW-0170">Cobalt</keyword>
<feature type="non-terminal residue" evidence="17">
    <location>
        <position position="1"/>
    </location>
</feature>
<evidence type="ECO:0000256" key="3">
    <source>
        <dbReference type="ARBA" id="ARBA00005178"/>
    </source>
</evidence>
<evidence type="ECO:0000256" key="14">
    <source>
        <dbReference type="ARBA" id="ARBA00023285"/>
    </source>
</evidence>
<protein>
    <recommendedName>
        <fullName evidence="5">methionine synthase</fullName>
        <ecNumber evidence="5">2.1.1.13</ecNumber>
    </recommendedName>
    <alternativeName>
        <fullName evidence="15">5-methyltetrahydrofolate--homocysteine methyltransferase</fullName>
    </alternativeName>
</protein>
<dbReference type="InterPro" id="IPR050554">
    <property type="entry name" value="Met_Synthase/Corrinoid"/>
</dbReference>
<keyword evidence="13" id="KW-0486">Methionine biosynthesis</keyword>
<comment type="similarity">
    <text evidence="4">Belongs to the vitamin-B12 dependent methionine synthase family.</text>
</comment>
<dbReference type="AlphaFoldDB" id="A0A3B0RUR6"/>
<comment type="pathway">
    <text evidence="3">Amino-acid biosynthesis; L-methionine biosynthesis via de novo pathway; L-methionine from L-homocysteine (MetH route): step 1/1.</text>
</comment>
<dbReference type="EC" id="2.1.1.13" evidence="5"/>
<evidence type="ECO:0000256" key="9">
    <source>
        <dbReference type="ARBA" id="ARBA00022679"/>
    </source>
</evidence>
<keyword evidence="7" id="KW-0028">Amino-acid biosynthesis</keyword>
<dbReference type="PANTHER" id="PTHR45833:SF1">
    <property type="entry name" value="METHIONINE SYNTHASE"/>
    <property type="match status" value="1"/>
</dbReference>
<feature type="domain" description="Hcy-binding" evidence="16">
    <location>
        <begin position="3"/>
        <end position="322"/>
    </location>
</feature>
<dbReference type="SUPFAM" id="SSF82282">
    <property type="entry name" value="Homocysteine S-methyltransferase"/>
    <property type="match status" value="1"/>
</dbReference>
<keyword evidence="8" id="KW-0846">Cobalamin</keyword>
<evidence type="ECO:0000256" key="8">
    <source>
        <dbReference type="ARBA" id="ARBA00022628"/>
    </source>
</evidence>
<comment type="cofactor">
    <cofactor evidence="1">
        <name>Zn(2+)</name>
        <dbReference type="ChEBI" id="CHEBI:29105"/>
    </cofactor>
</comment>
<accession>A0A3B0RUR6</accession>
<keyword evidence="12" id="KW-0862">Zinc</keyword>
<evidence type="ECO:0000256" key="13">
    <source>
        <dbReference type="ARBA" id="ARBA00023167"/>
    </source>
</evidence>
<dbReference type="GO" id="GO:0046653">
    <property type="term" value="P:tetrahydrofolate metabolic process"/>
    <property type="evidence" value="ECO:0007669"/>
    <property type="project" value="TreeGrafter"/>
</dbReference>
<evidence type="ECO:0000256" key="11">
    <source>
        <dbReference type="ARBA" id="ARBA00022723"/>
    </source>
</evidence>
<dbReference type="EMBL" id="UOEE01000139">
    <property type="protein sequence ID" value="VAV92236.1"/>
    <property type="molecule type" value="Genomic_DNA"/>
</dbReference>
<evidence type="ECO:0000256" key="2">
    <source>
        <dbReference type="ARBA" id="ARBA00001956"/>
    </source>
</evidence>
<sequence length="349" mass="37585">QRLAKFEQKLKNKVGVIDGAMGTSIQLLGLNEADFRGEKLVDWPSSVKGNNDLLNLSKPEAIRQIHRDFLAAGADLIETNTFNATSISQADYGLQDMAPKIAKAGAKIARQVADEWEAKYPGKIALVGGAMGPLSKTLSLSPRVEDPGFREVNFEQVSKAYFDQAVAMIPNVDFLFIETIFDTLNAKAAILACQEAIDKTKTQVPLIISGTITDGSGRTLSGQTTQAFWVSIAHAKPWAVGLNCALGAQEMRPHIADLSRIADCRVIAFPNAGLPNAFGEYDETPQTTSDHLSEWATDGLVNLVGGCCGTTDAHIAAIVNKVQNISPRKIQQQPIALRLSGLEPFVLEA</sequence>
<gene>
    <name evidence="17" type="ORF">MNBD_ALPHA06-1904</name>
</gene>
<dbReference type="GO" id="GO:0050667">
    <property type="term" value="P:homocysteine metabolic process"/>
    <property type="evidence" value="ECO:0007669"/>
    <property type="project" value="TreeGrafter"/>
</dbReference>
<dbReference type="GO" id="GO:0032259">
    <property type="term" value="P:methylation"/>
    <property type="evidence" value="ECO:0007669"/>
    <property type="project" value="UniProtKB-KW"/>
</dbReference>
<dbReference type="GO" id="GO:0008705">
    <property type="term" value="F:methionine synthase activity"/>
    <property type="evidence" value="ECO:0007669"/>
    <property type="project" value="UniProtKB-EC"/>
</dbReference>
<evidence type="ECO:0000259" key="16">
    <source>
        <dbReference type="PROSITE" id="PS50970"/>
    </source>
</evidence>
<evidence type="ECO:0000256" key="12">
    <source>
        <dbReference type="ARBA" id="ARBA00022833"/>
    </source>
</evidence>
<dbReference type="InterPro" id="IPR003726">
    <property type="entry name" value="HCY_dom"/>
</dbReference>
<dbReference type="GO" id="GO:0046872">
    <property type="term" value="F:metal ion binding"/>
    <property type="evidence" value="ECO:0007669"/>
    <property type="project" value="UniProtKB-KW"/>
</dbReference>
<evidence type="ECO:0000256" key="4">
    <source>
        <dbReference type="ARBA" id="ARBA00010398"/>
    </source>
</evidence>
<comment type="cofactor">
    <cofactor evidence="2">
        <name>methylcob(III)alamin</name>
        <dbReference type="ChEBI" id="CHEBI:28115"/>
    </cofactor>
</comment>
<evidence type="ECO:0000313" key="17">
    <source>
        <dbReference type="EMBL" id="VAV92236.1"/>
    </source>
</evidence>
<dbReference type="PROSITE" id="PS50970">
    <property type="entry name" value="HCY"/>
    <property type="match status" value="1"/>
</dbReference>
<evidence type="ECO:0000256" key="7">
    <source>
        <dbReference type="ARBA" id="ARBA00022605"/>
    </source>
</evidence>
<evidence type="ECO:0000256" key="1">
    <source>
        <dbReference type="ARBA" id="ARBA00001947"/>
    </source>
</evidence>
<evidence type="ECO:0000256" key="5">
    <source>
        <dbReference type="ARBA" id="ARBA00012032"/>
    </source>
</evidence>
<dbReference type="Pfam" id="PF02574">
    <property type="entry name" value="S-methyl_trans"/>
    <property type="match status" value="1"/>
</dbReference>
<reference evidence="17" key="1">
    <citation type="submission" date="2018-06" db="EMBL/GenBank/DDBJ databases">
        <authorList>
            <person name="Zhirakovskaya E."/>
        </authorList>
    </citation>
    <scope>NUCLEOTIDE SEQUENCE</scope>
</reference>
<proteinExistence type="inferred from homology"/>
<keyword evidence="11" id="KW-0479">Metal-binding</keyword>
<keyword evidence="6 17" id="KW-0489">Methyltransferase</keyword>
<evidence type="ECO:0000256" key="10">
    <source>
        <dbReference type="ARBA" id="ARBA00022691"/>
    </source>
</evidence>
<keyword evidence="9 17" id="KW-0808">Transferase</keyword>
<dbReference type="Gene3D" id="3.20.20.330">
    <property type="entry name" value="Homocysteine-binding-like domain"/>
    <property type="match status" value="1"/>
</dbReference>
<keyword evidence="10" id="KW-0949">S-adenosyl-L-methionine</keyword>
<name>A0A3B0RUR6_9ZZZZ</name>
<evidence type="ECO:0000256" key="15">
    <source>
        <dbReference type="ARBA" id="ARBA00031040"/>
    </source>
</evidence>
<evidence type="ECO:0000256" key="6">
    <source>
        <dbReference type="ARBA" id="ARBA00022603"/>
    </source>
</evidence>
<dbReference type="PANTHER" id="PTHR45833">
    <property type="entry name" value="METHIONINE SYNTHASE"/>
    <property type="match status" value="1"/>
</dbReference>
<organism evidence="17">
    <name type="scientific">hydrothermal vent metagenome</name>
    <dbReference type="NCBI Taxonomy" id="652676"/>
    <lineage>
        <taxon>unclassified sequences</taxon>
        <taxon>metagenomes</taxon>
        <taxon>ecological metagenomes</taxon>
    </lineage>
</organism>
<dbReference type="FunFam" id="3.20.20.330:FF:000001">
    <property type="entry name" value="Methionine synthase"/>
    <property type="match status" value="1"/>
</dbReference>
<dbReference type="GO" id="GO:0031419">
    <property type="term" value="F:cobalamin binding"/>
    <property type="evidence" value="ECO:0007669"/>
    <property type="project" value="UniProtKB-KW"/>
</dbReference>